<dbReference type="EMBL" id="CP041217">
    <property type="protein sequence ID" value="QDH23620.1"/>
    <property type="molecule type" value="Genomic_DNA"/>
</dbReference>
<evidence type="ECO:0000259" key="1">
    <source>
        <dbReference type="PROSITE" id="PS50943"/>
    </source>
</evidence>
<dbReference type="SUPFAM" id="SSF47413">
    <property type="entry name" value="lambda repressor-like DNA-binding domains"/>
    <property type="match status" value="1"/>
</dbReference>
<gene>
    <name evidence="2" type="ORF">FFV09_02400</name>
</gene>
<proteinExistence type="predicted"/>
<dbReference type="CDD" id="cd00093">
    <property type="entry name" value="HTH_XRE"/>
    <property type="match status" value="1"/>
</dbReference>
<organism evidence="2 3">
    <name type="scientific">Saccharibacillus brassicae</name>
    <dbReference type="NCBI Taxonomy" id="2583377"/>
    <lineage>
        <taxon>Bacteria</taxon>
        <taxon>Bacillati</taxon>
        <taxon>Bacillota</taxon>
        <taxon>Bacilli</taxon>
        <taxon>Bacillales</taxon>
        <taxon>Paenibacillaceae</taxon>
        <taxon>Saccharibacillus</taxon>
    </lineage>
</organism>
<accession>A0A4Y6V4M1</accession>
<dbReference type="Proteomes" id="UP000316968">
    <property type="component" value="Chromosome"/>
</dbReference>
<dbReference type="InterPro" id="IPR001387">
    <property type="entry name" value="Cro/C1-type_HTH"/>
</dbReference>
<protein>
    <submittedName>
        <fullName evidence="2">Helix-turn-helix transcriptional regulator</fullName>
    </submittedName>
</protein>
<evidence type="ECO:0000313" key="2">
    <source>
        <dbReference type="EMBL" id="QDH23620.1"/>
    </source>
</evidence>
<feature type="domain" description="HTH cro/C1-type" evidence="1">
    <location>
        <begin position="1"/>
        <end position="46"/>
    </location>
</feature>
<name>A0A4Y6V4M1_SACBS</name>
<dbReference type="KEGG" id="saca:FFV09_02400"/>
<dbReference type="PROSITE" id="PS50943">
    <property type="entry name" value="HTH_CROC1"/>
    <property type="match status" value="1"/>
</dbReference>
<keyword evidence="3" id="KW-1185">Reference proteome</keyword>
<evidence type="ECO:0000313" key="3">
    <source>
        <dbReference type="Proteomes" id="UP000316968"/>
    </source>
</evidence>
<dbReference type="AlphaFoldDB" id="A0A4Y6V4M1"/>
<dbReference type="InterPro" id="IPR010982">
    <property type="entry name" value="Lambda_DNA-bd_dom_sf"/>
</dbReference>
<dbReference type="OrthoDB" id="5461347at2"/>
<reference evidence="2 3" key="1">
    <citation type="submission" date="2019-06" db="EMBL/GenBank/DDBJ databases">
        <title>Saccharibacillus brassicae sp. nov., an endophytic bacterium isolated from Chinese cabbage seeds (Brassica pekinensis).</title>
        <authorList>
            <person name="Jiang L."/>
            <person name="Lee J."/>
            <person name="Kim S.W."/>
        </authorList>
    </citation>
    <scope>NUCLEOTIDE SEQUENCE [LARGE SCALE GENOMIC DNA]</scope>
    <source>
        <strain evidence="3">KCTC 43072 / ATSA2</strain>
    </source>
</reference>
<dbReference type="Gene3D" id="1.10.260.40">
    <property type="entry name" value="lambda repressor-like DNA-binding domains"/>
    <property type="match status" value="1"/>
</dbReference>
<sequence length="67" mass="7522">MNQEDLAAACGADRTYISLIERGKMEPSLTKIFDLSKALGITGSQFVRMIELEEMRLKELSGEDIEK</sequence>
<dbReference type="Pfam" id="PF01381">
    <property type="entry name" value="HTH_3"/>
    <property type="match status" value="1"/>
</dbReference>
<dbReference type="GO" id="GO:0003677">
    <property type="term" value="F:DNA binding"/>
    <property type="evidence" value="ECO:0007669"/>
    <property type="project" value="InterPro"/>
</dbReference>